<reference evidence="1 2" key="1">
    <citation type="submission" date="2020-06" db="EMBL/GenBank/DDBJ databases">
        <authorList>
            <person name="Scott K."/>
        </authorList>
    </citation>
    <scope>NUCLEOTIDE SEQUENCE [LARGE SCALE GENOMIC DNA]</scope>
    <source>
        <strain evidence="1 2">HH1</strain>
    </source>
</reference>
<dbReference type="RefSeq" id="WP_185978281.1">
    <property type="nucleotide sequence ID" value="NZ_JACBGI020000012.1"/>
</dbReference>
<accession>A0ABS0BWE2</accession>
<dbReference type="PANTHER" id="PTHR32481:SF0">
    <property type="entry name" value="AMINOPEPTIDASE YPDE-RELATED"/>
    <property type="match status" value="1"/>
</dbReference>
<dbReference type="EMBL" id="JACBGI020000012">
    <property type="protein sequence ID" value="MBF6058136.1"/>
    <property type="molecule type" value="Genomic_DNA"/>
</dbReference>
<comment type="caution">
    <text evidence="1">The sequence shown here is derived from an EMBL/GenBank/DDBJ whole genome shotgun (WGS) entry which is preliminary data.</text>
</comment>
<proteinExistence type="predicted"/>
<dbReference type="Proteomes" id="UP001193680">
    <property type="component" value="Unassembled WGS sequence"/>
</dbReference>
<sequence length="370" mass="41010">MTSSDPFAFNDFIDLLKSLIRQPSVVGAEHAFFRVLQRELEERGAKVTWYEGLLVAQGTEPHSSMFSSHIDRHGLICTGPNEFQFAAFIAGQMTDLLGKSVSDELMLTLMNRFDNTPVIAYEPWSGAYRGAGTINNAYICEFRNNLIFEVAGLEHLVAGTPVGFLDKLKIDNHLLSGQLDNVLTAALLVHLFSLGYQGTAFFTAEEESGGSWRYLLEWFRRFGGSTNELYVLDTSPYRNREEADKQQVVLRNRDENADFNLETTQTLAQLCERLGITYSFKDQYIEALNRQALANNKPTMGIGRTELGRITANSNGLVHGTTLQIPTTGYHTMNETASIDSSRAFLKILMHLGGIEANRAAATATASAAT</sequence>
<protein>
    <submittedName>
        <fullName evidence="1">Peptidase M42</fullName>
    </submittedName>
</protein>
<dbReference type="SUPFAM" id="SSF53187">
    <property type="entry name" value="Zn-dependent exopeptidases"/>
    <property type="match status" value="1"/>
</dbReference>
<evidence type="ECO:0000313" key="2">
    <source>
        <dbReference type="Proteomes" id="UP001193680"/>
    </source>
</evidence>
<gene>
    <name evidence="1" type="ORF">H8792_007265</name>
</gene>
<organism evidence="1 2">
    <name type="scientific">Thiomicrorhabdus heinhorstiae</name>
    <dbReference type="NCBI Taxonomy" id="2748010"/>
    <lineage>
        <taxon>Bacteria</taxon>
        <taxon>Pseudomonadati</taxon>
        <taxon>Pseudomonadota</taxon>
        <taxon>Gammaproteobacteria</taxon>
        <taxon>Thiotrichales</taxon>
        <taxon>Piscirickettsiaceae</taxon>
        <taxon>Thiomicrorhabdus</taxon>
    </lineage>
</organism>
<evidence type="ECO:0000313" key="1">
    <source>
        <dbReference type="EMBL" id="MBF6058136.1"/>
    </source>
</evidence>
<name>A0ABS0BWE2_9GAMM</name>
<reference evidence="1 2" key="2">
    <citation type="submission" date="2020-11" db="EMBL/GenBank/DDBJ databases">
        <title>Sulfur oxidizing isolate from Hospital Hole Sinkhole.</title>
        <authorList>
            <person name="Scott K.M."/>
        </authorList>
    </citation>
    <scope>NUCLEOTIDE SEQUENCE [LARGE SCALE GENOMIC DNA]</scope>
    <source>
        <strain evidence="1 2">HH1</strain>
    </source>
</reference>
<dbReference type="InterPro" id="IPR051464">
    <property type="entry name" value="Peptidase_M42_aminopept"/>
</dbReference>
<dbReference type="Gene3D" id="3.40.630.10">
    <property type="entry name" value="Zn peptidases"/>
    <property type="match status" value="2"/>
</dbReference>
<keyword evidence="2" id="KW-1185">Reference proteome</keyword>
<dbReference type="PANTHER" id="PTHR32481">
    <property type="entry name" value="AMINOPEPTIDASE"/>
    <property type="match status" value="1"/>
</dbReference>